<gene>
    <name evidence="3" type="ORF">P8192_11400</name>
</gene>
<feature type="transmembrane region" description="Helical" evidence="2">
    <location>
        <begin position="27"/>
        <end position="48"/>
    </location>
</feature>
<evidence type="ECO:0000256" key="2">
    <source>
        <dbReference type="SAM" id="Phobius"/>
    </source>
</evidence>
<feature type="compositionally biased region" description="Basic and acidic residues" evidence="1">
    <location>
        <begin position="231"/>
        <end position="249"/>
    </location>
</feature>
<protein>
    <submittedName>
        <fullName evidence="3">Uncharacterized protein</fullName>
    </submittedName>
</protein>
<dbReference type="RefSeq" id="WP_278157164.1">
    <property type="nucleotide sequence ID" value="NZ_CP121252.1"/>
</dbReference>
<keyword evidence="2" id="KW-0472">Membrane</keyword>
<keyword evidence="2" id="KW-0812">Transmembrane</keyword>
<proteinExistence type="predicted"/>
<feature type="region of interest" description="Disordered" evidence="1">
    <location>
        <begin position="231"/>
        <end position="253"/>
    </location>
</feature>
<evidence type="ECO:0000313" key="4">
    <source>
        <dbReference type="Proteomes" id="UP001219037"/>
    </source>
</evidence>
<keyword evidence="2" id="KW-1133">Transmembrane helix</keyword>
<organism evidence="3 4">
    <name type="scientific">Citricoccus muralis</name>
    <dbReference type="NCBI Taxonomy" id="169134"/>
    <lineage>
        <taxon>Bacteria</taxon>
        <taxon>Bacillati</taxon>
        <taxon>Actinomycetota</taxon>
        <taxon>Actinomycetes</taxon>
        <taxon>Micrococcales</taxon>
        <taxon>Micrococcaceae</taxon>
        <taxon>Citricoccus</taxon>
    </lineage>
</organism>
<sequence>MELSDAEALTGIDPGSKVEKQNKRRPWVIFAGSFALFIAIVAVGVVLLRSNAQIVDEYAATKEDLESRVDRATSLLDESDYLSESIASELRQHLEKGEELLARDSPNIFSFTASSELDDIQSQLKALGTPMRALSNAEQDRKHYEAAKESSSEVHVLASGTVADFGEKVLDDSLVATLNEDLKKLREALDQEWPAGDSEWFSTSRDEIDAASEAVTASEELVKQDHERWLEEEEKKKAEEAAEAERQALKDPSNYKQISDRNWTLVERAPDSHEDEKYVVYGRVTQADSATGSFAIRVDTSGSQQRRAYSYDVNTMVAAGESGMFDEVVSGDIVKLLVEVNGSLSYESTLGATITALSVTAHGVEVIG</sequence>
<keyword evidence="4" id="KW-1185">Reference proteome</keyword>
<reference evidence="3 4" key="1">
    <citation type="submission" date="2023-04" db="EMBL/GenBank/DDBJ databases">
        <title>Funneling lignin-derived compounds into biodiesel using alkali-halophilic Citricoccus sp. P2.</title>
        <authorList>
            <person name="Luo C.-B."/>
        </authorList>
    </citation>
    <scope>NUCLEOTIDE SEQUENCE [LARGE SCALE GENOMIC DNA]</scope>
    <source>
        <strain evidence="3 4">P2</strain>
    </source>
</reference>
<dbReference type="Proteomes" id="UP001219037">
    <property type="component" value="Chromosome"/>
</dbReference>
<accession>A0ABY8H4G9</accession>
<name>A0ABY8H4G9_9MICC</name>
<evidence type="ECO:0000256" key="1">
    <source>
        <dbReference type="SAM" id="MobiDB-lite"/>
    </source>
</evidence>
<evidence type="ECO:0000313" key="3">
    <source>
        <dbReference type="EMBL" id="WFP15990.1"/>
    </source>
</evidence>
<dbReference type="EMBL" id="CP121252">
    <property type="protein sequence ID" value="WFP15990.1"/>
    <property type="molecule type" value="Genomic_DNA"/>
</dbReference>